<protein>
    <submittedName>
        <fullName evidence="1">Uncharacterized protein</fullName>
    </submittedName>
</protein>
<keyword evidence="2" id="KW-1185">Reference proteome</keyword>
<dbReference type="RefSeq" id="WP_379971598.1">
    <property type="nucleotide sequence ID" value="NZ_JBHSHN010000005.1"/>
</dbReference>
<accession>A0A1L8STL6</accession>
<dbReference type="AlphaFoldDB" id="A0A1L8STL6"/>
<organism evidence="1 2">
    <name type="scientific">Enterococcus devriesei</name>
    <dbReference type="NCBI Taxonomy" id="319970"/>
    <lineage>
        <taxon>Bacteria</taxon>
        <taxon>Bacillati</taxon>
        <taxon>Bacillota</taxon>
        <taxon>Bacilli</taxon>
        <taxon>Lactobacillales</taxon>
        <taxon>Enterococcaceae</taxon>
        <taxon>Enterococcus</taxon>
    </lineage>
</organism>
<dbReference type="Proteomes" id="UP000183700">
    <property type="component" value="Unassembled WGS sequence"/>
</dbReference>
<dbReference type="EMBL" id="JXKM01000006">
    <property type="protein sequence ID" value="OJG35401.1"/>
    <property type="molecule type" value="Genomic_DNA"/>
</dbReference>
<gene>
    <name evidence="1" type="ORF">RV00_GL002586</name>
</gene>
<name>A0A1L8STL6_9ENTE</name>
<reference evidence="1 2" key="1">
    <citation type="submission" date="2014-12" db="EMBL/GenBank/DDBJ databases">
        <title>Draft genome sequences of 29 type strains of Enterococci.</title>
        <authorList>
            <person name="Zhong Z."/>
            <person name="Sun Z."/>
            <person name="Liu W."/>
            <person name="Zhang W."/>
            <person name="Zhang H."/>
        </authorList>
    </citation>
    <scope>NUCLEOTIDE SEQUENCE [LARGE SCALE GENOMIC DNA]</scope>
    <source>
        <strain evidence="1 2">DSM 22802</strain>
    </source>
</reference>
<evidence type="ECO:0000313" key="1">
    <source>
        <dbReference type="EMBL" id="OJG35401.1"/>
    </source>
</evidence>
<sequence length="44" mass="5373">MGYAQQYDWIDFYQEFATKLLQYKDNRDELVDNADSIIKKMIHN</sequence>
<comment type="caution">
    <text evidence="1">The sequence shown here is derived from an EMBL/GenBank/DDBJ whole genome shotgun (WGS) entry which is preliminary data.</text>
</comment>
<proteinExistence type="predicted"/>
<evidence type="ECO:0000313" key="2">
    <source>
        <dbReference type="Proteomes" id="UP000183700"/>
    </source>
</evidence>